<dbReference type="InterPro" id="IPR020568">
    <property type="entry name" value="Ribosomal_Su5_D2-typ_SF"/>
</dbReference>
<feature type="active site" evidence="1">
    <location>
        <position position="239"/>
    </location>
</feature>
<dbReference type="GO" id="GO:0030163">
    <property type="term" value="P:protein catabolic process"/>
    <property type="evidence" value="ECO:0007669"/>
    <property type="project" value="InterPro"/>
</dbReference>
<dbReference type="InterPro" id="IPR036034">
    <property type="entry name" value="PDZ_sf"/>
</dbReference>
<organism evidence="4">
    <name type="scientific">Tepidanaerobacter syntrophicus</name>
    <dbReference type="NCBI Taxonomy" id="224999"/>
    <lineage>
        <taxon>Bacteria</taxon>
        <taxon>Bacillati</taxon>
        <taxon>Bacillota</taxon>
        <taxon>Clostridia</taxon>
        <taxon>Thermosediminibacterales</taxon>
        <taxon>Tepidanaerobacteraceae</taxon>
        <taxon>Tepidanaerobacter</taxon>
    </lineage>
</organism>
<dbReference type="Pfam" id="PF05362">
    <property type="entry name" value="Lon_C"/>
    <property type="match status" value="1"/>
</dbReference>
<keyword evidence="1" id="KW-0720">Serine protease</keyword>
<dbReference type="InterPro" id="IPR014721">
    <property type="entry name" value="Ribsml_uS5_D2-typ_fold_subgr"/>
</dbReference>
<evidence type="ECO:0000256" key="1">
    <source>
        <dbReference type="PROSITE-ProRule" id="PRU01122"/>
    </source>
</evidence>
<dbReference type="OrthoDB" id="2356897at2"/>
<keyword evidence="1" id="KW-0378">Hydrolase</keyword>
<dbReference type="Proteomes" id="UP000062160">
    <property type="component" value="Unassembled WGS sequence"/>
</dbReference>
<accession>A0A0U9HNY5</accession>
<dbReference type="PANTHER" id="PTHR10046">
    <property type="entry name" value="ATP DEPENDENT LON PROTEASE FAMILY MEMBER"/>
    <property type="match status" value="1"/>
</dbReference>
<evidence type="ECO:0000259" key="3">
    <source>
        <dbReference type="PROSITE" id="PS51786"/>
    </source>
</evidence>
<dbReference type="GO" id="GO:0004176">
    <property type="term" value="F:ATP-dependent peptidase activity"/>
    <property type="evidence" value="ECO:0007669"/>
    <property type="project" value="UniProtKB-UniRule"/>
</dbReference>
<feature type="transmembrane region" description="Helical" evidence="2">
    <location>
        <begin position="9"/>
        <end position="27"/>
    </location>
</feature>
<evidence type="ECO:0000313" key="4">
    <source>
        <dbReference type="EMBL" id="GAQ26083.1"/>
    </source>
</evidence>
<comment type="similarity">
    <text evidence="1">Belongs to the peptidase S16 family.</text>
</comment>
<dbReference type="Gene3D" id="3.30.230.10">
    <property type="match status" value="1"/>
</dbReference>
<dbReference type="EMBL" id="DF977003">
    <property type="protein sequence ID" value="GAQ26083.1"/>
    <property type="molecule type" value="Genomic_DNA"/>
</dbReference>
<comment type="catalytic activity">
    <reaction evidence="1">
        <text>Hydrolysis of proteins in presence of ATP.</text>
        <dbReference type="EC" id="3.4.21.53"/>
    </reaction>
</comment>
<proteinExistence type="inferred from homology"/>
<feature type="active site" evidence="1">
    <location>
        <position position="284"/>
    </location>
</feature>
<dbReference type="EC" id="3.4.21.53" evidence="1"/>
<keyword evidence="5" id="KW-1185">Reference proteome</keyword>
<sequence>MSGKHKKKLLQFLALIVILLGINYYLAQNYTIMAPGITVDLKEIVTVENGIKHKEGSIFLTAVSSRTLNIPLFIYAAIDPYTDIERKEDVIPAGWDINQYMEYMKRWMEESQKIAEVVALRKAGYNPQILGDGAQVVEIMPESPANGKLMPQDVIIKVDGEKVNLADEVVKKVSSHKVGDIVKFEIVREGKTITVSIPTIESKTEKGKAIVGIYITTLNWKPNLPLKIEIDTGDIGGPSAGSMLTLEILNQLSKEDLTKGKKIAGTGTISLDEQIGEIGGAKQKVRAAARDGAQIFFVPVNNAEDAKKAAKGLDIEIVPVSTLDDMLNYLKELK</sequence>
<dbReference type="InterPro" id="IPR001478">
    <property type="entry name" value="PDZ"/>
</dbReference>
<gene>
    <name evidence="4" type="ORF">TSYNT_9339</name>
</gene>
<keyword evidence="2" id="KW-1133">Transmembrane helix</keyword>
<dbReference type="RefSeq" id="WP_083497744.1">
    <property type="nucleotide sequence ID" value="NZ_BSDN01000007.1"/>
</dbReference>
<keyword evidence="1" id="KW-0645">Protease</keyword>
<dbReference type="InterPro" id="IPR027065">
    <property type="entry name" value="Lon_Prtase"/>
</dbReference>
<reference evidence="4" key="1">
    <citation type="journal article" date="2016" name="Genome Announc.">
        <title>Draft Genome Sequence of the Syntrophic Lactate-Degrading Bacterium Tepidanaerobacter syntrophicus JLT.</title>
        <authorList>
            <person name="Matsuura N."/>
            <person name="Ohashi A."/>
            <person name="Tourlousse D.M."/>
            <person name="Sekiguchi Y."/>
        </authorList>
    </citation>
    <scope>NUCLEOTIDE SEQUENCE [LARGE SCALE GENOMIC DNA]</scope>
    <source>
        <strain evidence="4">JL</strain>
    </source>
</reference>
<dbReference type="InterPro" id="IPR008269">
    <property type="entry name" value="Lon_proteolytic"/>
</dbReference>
<dbReference type="Pfam" id="PF13180">
    <property type="entry name" value="PDZ_2"/>
    <property type="match status" value="1"/>
</dbReference>
<dbReference type="SMART" id="SM00228">
    <property type="entry name" value="PDZ"/>
    <property type="match status" value="1"/>
</dbReference>
<name>A0A0U9HNY5_9FIRM</name>
<feature type="domain" description="Lon proteolytic" evidence="3">
    <location>
        <begin position="234"/>
        <end position="333"/>
    </location>
</feature>
<dbReference type="GO" id="GO:0005524">
    <property type="term" value="F:ATP binding"/>
    <property type="evidence" value="ECO:0007669"/>
    <property type="project" value="InterPro"/>
</dbReference>
<evidence type="ECO:0000256" key="2">
    <source>
        <dbReference type="SAM" id="Phobius"/>
    </source>
</evidence>
<dbReference type="STRING" id="224999.GCA_001485475_02122"/>
<dbReference type="SUPFAM" id="SSF54211">
    <property type="entry name" value="Ribosomal protein S5 domain 2-like"/>
    <property type="match status" value="1"/>
</dbReference>
<keyword evidence="2" id="KW-0472">Membrane</keyword>
<evidence type="ECO:0000313" key="5">
    <source>
        <dbReference type="Proteomes" id="UP000062160"/>
    </source>
</evidence>
<protein>
    <recommendedName>
        <fullName evidence="1">endopeptidase La</fullName>
        <ecNumber evidence="1">3.4.21.53</ecNumber>
    </recommendedName>
</protein>
<dbReference type="GO" id="GO:0006508">
    <property type="term" value="P:proteolysis"/>
    <property type="evidence" value="ECO:0007669"/>
    <property type="project" value="UniProtKB-KW"/>
</dbReference>
<keyword evidence="2" id="KW-0812">Transmembrane</keyword>
<dbReference type="GO" id="GO:0004252">
    <property type="term" value="F:serine-type endopeptidase activity"/>
    <property type="evidence" value="ECO:0007669"/>
    <property type="project" value="UniProtKB-UniRule"/>
</dbReference>
<dbReference type="AlphaFoldDB" id="A0A0U9HNY5"/>
<dbReference type="PROSITE" id="PS51786">
    <property type="entry name" value="LON_PROTEOLYTIC"/>
    <property type="match status" value="1"/>
</dbReference>
<dbReference type="SUPFAM" id="SSF50156">
    <property type="entry name" value="PDZ domain-like"/>
    <property type="match status" value="1"/>
</dbReference>